<evidence type="ECO:0000256" key="1">
    <source>
        <dbReference type="SAM" id="SignalP"/>
    </source>
</evidence>
<feature type="chain" id="PRO_5046672382" evidence="1">
    <location>
        <begin position="17"/>
        <end position="346"/>
    </location>
</feature>
<gene>
    <name evidence="2" type="ORF">WKR92_10870</name>
</gene>
<evidence type="ECO:0000313" key="3">
    <source>
        <dbReference type="Proteomes" id="UP001580928"/>
    </source>
</evidence>
<dbReference type="RefSeq" id="WP_375557862.1">
    <property type="nucleotide sequence ID" value="NZ_JBBVGT010000002.1"/>
</dbReference>
<reference evidence="2 3" key="1">
    <citation type="submission" date="2024-04" db="EMBL/GenBank/DDBJ databases">
        <title>Albibacterium profundi sp. nov., isolated from sediment of the Challenger Deep of Mariana Trench.</title>
        <authorList>
            <person name="Wang Y."/>
        </authorList>
    </citation>
    <scope>NUCLEOTIDE SEQUENCE [LARGE SCALE GENOMIC DNA]</scope>
    <source>
        <strain evidence="2 3">RHL897</strain>
    </source>
</reference>
<dbReference type="PANTHER" id="PTHR47199">
    <property type="entry name" value="PHOTOSYSTEM II STABILITY/ASSEMBLY FACTOR HCF136, CHLOROPLASTIC"/>
    <property type="match status" value="1"/>
</dbReference>
<dbReference type="SUPFAM" id="SSF110296">
    <property type="entry name" value="Oligoxyloglucan reducing end-specific cellobiohydrolase"/>
    <property type="match status" value="1"/>
</dbReference>
<comment type="caution">
    <text evidence="2">The sequence shown here is derived from an EMBL/GenBank/DDBJ whole genome shotgun (WGS) entry which is preliminary data.</text>
</comment>
<organism evidence="2 3">
    <name type="scientific">Albibacterium profundi</name>
    <dbReference type="NCBI Taxonomy" id="3134906"/>
    <lineage>
        <taxon>Bacteria</taxon>
        <taxon>Pseudomonadati</taxon>
        <taxon>Bacteroidota</taxon>
        <taxon>Sphingobacteriia</taxon>
        <taxon>Sphingobacteriales</taxon>
        <taxon>Sphingobacteriaceae</taxon>
        <taxon>Albibacterium</taxon>
    </lineage>
</organism>
<sequence length="346" mass="37792">MLNFLLPLLFVLQSFAVNTNAQHQTKTPEITVLTQKEGVSIRGLSVVDNQTAWISASEGWTAVSSNGGKDWRWQQVPGHEEADFRSIYAFSKDKAIIMSAGSPLVILMTEDGGKTWQKKHQNTHPDIFLDGMDFWDEKHGMAYGDPINGFMQILSTKDGGETWQDLSKNSKGLLQEGEAGFAASGTGIRVLDNGVAFIGTGGSRSQLLMTTNYGKSWKAYPCPIIQGTSSTGIFSIDFHNKKQGVVVGGNYLNDRQTENAVFLTDDGGRSWQKPESGTLGYRSSVEYLDEKTLIATGTSGVDWSVDGGLNWKSVSKESFHVARKARKGTWVLLAGADGRIAELIIK</sequence>
<dbReference type="Proteomes" id="UP001580928">
    <property type="component" value="Unassembled WGS sequence"/>
</dbReference>
<dbReference type="PANTHER" id="PTHR47199:SF2">
    <property type="entry name" value="PHOTOSYSTEM II STABILITY_ASSEMBLY FACTOR HCF136, CHLOROPLASTIC"/>
    <property type="match status" value="1"/>
</dbReference>
<accession>A0ABV5CFJ3</accession>
<proteinExistence type="predicted"/>
<dbReference type="Gene3D" id="2.130.10.10">
    <property type="entry name" value="YVTN repeat-like/Quinoprotein amine dehydrogenase"/>
    <property type="match status" value="2"/>
</dbReference>
<dbReference type="CDD" id="cd15482">
    <property type="entry name" value="Sialidase_non-viral"/>
    <property type="match status" value="1"/>
</dbReference>
<dbReference type="EMBL" id="JBBVGT010000002">
    <property type="protein sequence ID" value="MFB5946336.1"/>
    <property type="molecule type" value="Genomic_DNA"/>
</dbReference>
<dbReference type="InterPro" id="IPR015943">
    <property type="entry name" value="WD40/YVTN_repeat-like_dom_sf"/>
</dbReference>
<evidence type="ECO:0000313" key="2">
    <source>
        <dbReference type="EMBL" id="MFB5946336.1"/>
    </source>
</evidence>
<keyword evidence="3" id="KW-1185">Reference proteome</keyword>
<feature type="signal peptide" evidence="1">
    <location>
        <begin position="1"/>
        <end position="16"/>
    </location>
</feature>
<protein>
    <submittedName>
        <fullName evidence="2">Oxidoreductase</fullName>
    </submittedName>
</protein>
<keyword evidence="1" id="KW-0732">Signal</keyword>
<name>A0ABV5CFJ3_9SPHI</name>